<protein>
    <submittedName>
        <fullName evidence="2">Uncharacterized protein</fullName>
    </submittedName>
</protein>
<organism evidence="2">
    <name type="scientific">uncultured bacterium</name>
    <name type="common">gcode 4</name>
    <dbReference type="NCBI Taxonomy" id="1234023"/>
    <lineage>
        <taxon>Bacteria</taxon>
        <taxon>environmental samples</taxon>
    </lineage>
</organism>
<accession>K2AV98</accession>
<keyword evidence="1" id="KW-0175">Coiled coil</keyword>
<dbReference type="EMBL" id="AMFJ01021671">
    <property type="protein sequence ID" value="EKD65792.1"/>
    <property type="molecule type" value="Genomic_DNA"/>
</dbReference>
<feature type="coiled-coil region" evidence="1">
    <location>
        <begin position="258"/>
        <end position="292"/>
    </location>
</feature>
<dbReference type="AlphaFoldDB" id="K2AV98"/>
<gene>
    <name evidence="2" type="ORF">ACD_49C00085G0007</name>
</gene>
<name>K2AV98_9BACT</name>
<evidence type="ECO:0000256" key="1">
    <source>
        <dbReference type="SAM" id="Coils"/>
    </source>
</evidence>
<sequence length="431" mass="50997">MKKIISFLSRNKIAILIISLILGLIFIVYGDINKAKLEADSLNYNKIESYVLVTEWQAIIKRDKIIRLNSWEKNNILIWDKIITLKKSSATIFWPDWSVTRLWEKSSITISEIKISKDLSENKVKFNLDSWKSWSNILRYLNKNSYFIETYENGRLAATVRWTVFEINLDKNYIHSVNHSIAISDTESQKEYEIPEWEAREIGNILQIVEEKLLEKTWIEWNKNEDVIYINELLKKWRDQISKTIKDSDLKDLLTNLADWKTENIASLKEKIEQTTNNKNDYNKALINLYQNLNFLPNSAKNLELKNSLREEIINSSTWINKQNFINDFTRLNLFDYFDAVKNNEIVTSNKIKSNIEKYLKEDKNSQNIKKKIEEINSKFSQVNATTKNLIDNLSKKDISKEFQAQTQKDLEKANWIFGEFVEKIKNYFVK</sequence>
<evidence type="ECO:0000313" key="2">
    <source>
        <dbReference type="EMBL" id="EKD65792.1"/>
    </source>
</evidence>
<comment type="caution">
    <text evidence="2">The sequence shown here is derived from an EMBL/GenBank/DDBJ whole genome shotgun (WGS) entry which is preliminary data.</text>
</comment>
<reference evidence="2" key="1">
    <citation type="journal article" date="2012" name="Science">
        <title>Fermentation, hydrogen, and sulfur metabolism in multiple uncultivated bacterial phyla.</title>
        <authorList>
            <person name="Wrighton K.C."/>
            <person name="Thomas B.C."/>
            <person name="Sharon I."/>
            <person name="Miller C.S."/>
            <person name="Castelle C.J."/>
            <person name="VerBerkmoes N.C."/>
            <person name="Wilkins M.J."/>
            <person name="Hettich R.L."/>
            <person name="Lipton M.S."/>
            <person name="Williams K.H."/>
            <person name="Long P.E."/>
            <person name="Banfield J.F."/>
        </authorList>
    </citation>
    <scope>NUCLEOTIDE SEQUENCE [LARGE SCALE GENOMIC DNA]</scope>
</reference>
<proteinExistence type="predicted"/>